<feature type="compositionally biased region" description="Basic residues" evidence="2">
    <location>
        <begin position="280"/>
        <end position="289"/>
    </location>
</feature>
<feature type="region of interest" description="Disordered" evidence="2">
    <location>
        <begin position="273"/>
        <end position="313"/>
    </location>
</feature>
<name>A0AAD3DCJ0_9STRA</name>
<proteinExistence type="predicted"/>
<comment type="caution">
    <text evidence="3">The sequence shown here is derived from an EMBL/GenBank/DDBJ whole genome shotgun (WGS) entry which is preliminary data.</text>
</comment>
<keyword evidence="4" id="KW-1185">Reference proteome</keyword>
<feature type="compositionally biased region" description="Basic and acidic residues" evidence="2">
    <location>
        <begin position="137"/>
        <end position="159"/>
    </location>
</feature>
<organism evidence="3 4">
    <name type="scientific">Chaetoceros tenuissimus</name>
    <dbReference type="NCBI Taxonomy" id="426638"/>
    <lineage>
        <taxon>Eukaryota</taxon>
        <taxon>Sar</taxon>
        <taxon>Stramenopiles</taxon>
        <taxon>Ochrophyta</taxon>
        <taxon>Bacillariophyta</taxon>
        <taxon>Coscinodiscophyceae</taxon>
        <taxon>Chaetocerotophycidae</taxon>
        <taxon>Chaetocerotales</taxon>
        <taxon>Chaetocerotaceae</taxon>
        <taxon>Chaetoceros</taxon>
    </lineage>
</organism>
<sequence>MTSLSIPAPTDSYDHKNSTEANITSLKALLAAFDASMDSFEQSIDSEMERLDEIEKRLHNCRLNSENAEESLGVENIIYPSSFEQAIGEKNSDILKDCKLSEMFKAKQSAYKAILGVLQNEIQSKQEDGENDVSDESISKESKSIMTKSNDEPKPSDEWLDRPLAFELEKSCKDAIEKLTRTPLFPSPDNTVSASNLLPDANIMKQNIQSCIYKQEKAYYRDGLMDLAAKAKYPKDETQNEDMSILMNQSFSSGKGTVYTTFGNQSVISHATQGTAAYRRQQRKMKRNRATASRTLESDRNNNLSNNTRNDYNSASRQHLISGSIPYVCELIHDTHGLGTVKEAQKGVGCFPPVEKVTDLFYAGKDDLAYSLGEKADR</sequence>
<feature type="coiled-coil region" evidence="1">
    <location>
        <begin position="37"/>
        <end position="71"/>
    </location>
</feature>
<dbReference type="AlphaFoldDB" id="A0AAD3DCJ0"/>
<dbReference type="EMBL" id="BLLK01000069">
    <property type="protein sequence ID" value="GFH60855.1"/>
    <property type="molecule type" value="Genomic_DNA"/>
</dbReference>
<dbReference type="Proteomes" id="UP001054902">
    <property type="component" value="Unassembled WGS sequence"/>
</dbReference>
<protein>
    <submittedName>
        <fullName evidence="3">Uncharacterized protein</fullName>
    </submittedName>
</protein>
<evidence type="ECO:0000313" key="4">
    <source>
        <dbReference type="Proteomes" id="UP001054902"/>
    </source>
</evidence>
<feature type="region of interest" description="Disordered" evidence="2">
    <location>
        <begin position="125"/>
        <end position="159"/>
    </location>
</feature>
<evidence type="ECO:0000256" key="1">
    <source>
        <dbReference type="SAM" id="Coils"/>
    </source>
</evidence>
<evidence type="ECO:0000256" key="2">
    <source>
        <dbReference type="SAM" id="MobiDB-lite"/>
    </source>
</evidence>
<keyword evidence="1" id="KW-0175">Coiled coil</keyword>
<accession>A0AAD3DCJ0</accession>
<gene>
    <name evidence="3" type="ORF">CTEN210_17331</name>
</gene>
<feature type="compositionally biased region" description="Low complexity" evidence="2">
    <location>
        <begin position="301"/>
        <end position="313"/>
    </location>
</feature>
<reference evidence="3 4" key="1">
    <citation type="journal article" date="2021" name="Sci. Rep.">
        <title>The genome of the diatom Chaetoceros tenuissimus carries an ancient integrated fragment of an extant virus.</title>
        <authorList>
            <person name="Hongo Y."/>
            <person name="Kimura K."/>
            <person name="Takaki Y."/>
            <person name="Yoshida Y."/>
            <person name="Baba S."/>
            <person name="Kobayashi G."/>
            <person name="Nagasaki K."/>
            <person name="Hano T."/>
            <person name="Tomaru Y."/>
        </authorList>
    </citation>
    <scope>NUCLEOTIDE SEQUENCE [LARGE SCALE GENOMIC DNA]</scope>
    <source>
        <strain evidence="3 4">NIES-3715</strain>
    </source>
</reference>
<evidence type="ECO:0000313" key="3">
    <source>
        <dbReference type="EMBL" id="GFH60855.1"/>
    </source>
</evidence>